<feature type="transmembrane region" description="Helical" evidence="7">
    <location>
        <begin position="6"/>
        <end position="27"/>
    </location>
</feature>
<keyword evidence="2 7" id="KW-0812">Transmembrane</keyword>
<proteinExistence type="inferred from homology"/>
<gene>
    <name evidence="9" type="ORF">DHEL01_v209195</name>
</gene>
<dbReference type="STRING" id="158607.A0A2P5HQ80"/>
<feature type="transmembrane region" description="Helical" evidence="7">
    <location>
        <begin position="95"/>
        <end position="113"/>
    </location>
</feature>
<feature type="region of interest" description="Disordered" evidence="6">
    <location>
        <begin position="302"/>
        <end position="368"/>
    </location>
</feature>
<dbReference type="InterPro" id="IPR052337">
    <property type="entry name" value="SAT4-like"/>
</dbReference>
<evidence type="ECO:0000256" key="4">
    <source>
        <dbReference type="ARBA" id="ARBA00023136"/>
    </source>
</evidence>
<evidence type="ECO:0000256" key="5">
    <source>
        <dbReference type="ARBA" id="ARBA00038359"/>
    </source>
</evidence>
<evidence type="ECO:0000259" key="8">
    <source>
        <dbReference type="Pfam" id="PF20684"/>
    </source>
</evidence>
<accession>A0A2P5HQ80</accession>
<dbReference type="PANTHER" id="PTHR33048">
    <property type="entry name" value="PTH11-LIKE INTEGRAL MEMBRANE PROTEIN (AFU_ORTHOLOGUE AFUA_5G11245)"/>
    <property type="match status" value="1"/>
</dbReference>
<keyword evidence="4 7" id="KW-0472">Membrane</keyword>
<evidence type="ECO:0000313" key="10">
    <source>
        <dbReference type="Proteomes" id="UP000094444"/>
    </source>
</evidence>
<evidence type="ECO:0000256" key="6">
    <source>
        <dbReference type="SAM" id="MobiDB-lite"/>
    </source>
</evidence>
<feature type="compositionally biased region" description="Basic and acidic residues" evidence="6">
    <location>
        <begin position="320"/>
        <end position="330"/>
    </location>
</feature>
<comment type="similarity">
    <text evidence="5">Belongs to the SAT4 family.</text>
</comment>
<dbReference type="InParanoid" id="A0A2P5HQ80"/>
<feature type="transmembrane region" description="Helical" evidence="7">
    <location>
        <begin position="125"/>
        <end position="149"/>
    </location>
</feature>
<evidence type="ECO:0000256" key="1">
    <source>
        <dbReference type="ARBA" id="ARBA00004141"/>
    </source>
</evidence>
<dbReference type="AlphaFoldDB" id="A0A2P5HQ80"/>
<feature type="compositionally biased region" description="Low complexity" evidence="6">
    <location>
        <begin position="302"/>
        <end position="311"/>
    </location>
</feature>
<evidence type="ECO:0000256" key="2">
    <source>
        <dbReference type="ARBA" id="ARBA00022692"/>
    </source>
</evidence>
<dbReference type="EMBL" id="MAVT02001005">
    <property type="protein sequence ID" value="POS72414.1"/>
    <property type="molecule type" value="Genomic_DNA"/>
</dbReference>
<dbReference type="GO" id="GO:0016020">
    <property type="term" value="C:membrane"/>
    <property type="evidence" value="ECO:0007669"/>
    <property type="project" value="UniProtKB-SubCell"/>
</dbReference>
<evidence type="ECO:0000313" key="9">
    <source>
        <dbReference type="EMBL" id="POS72414.1"/>
    </source>
</evidence>
<name>A0A2P5HQ80_DIAHE</name>
<feature type="transmembrane region" description="Helical" evidence="7">
    <location>
        <begin position="203"/>
        <end position="222"/>
    </location>
</feature>
<sequence length="430" mass="47785">MADTGLQPLAIGISIAAPCVAFVFVLLRLYSRYLITRNLGWDDGLIVLPMILAIAQAYTTVMGIKVNFLGYHVKDIPLDQMDPVLGAKYNYATQLLYNPILALVKNGMLLFFLRVGGSIDKLRRFILAIIVLNTLMMVSIFLIDLLQCLPIEKTFYPNSPGTCINVGDFFIGTAAAAILTDILVMIIPVWITWNLKMKMRKKLAVIFLLSMGLFVYRMYYLIDAFYGGPDPDPTYGVGGTASSIEVNLAIASACGPFLKPLIVHYFPGFFGRESTNRYYEYYEDNRPDVMYRGNVANYSATASAAPSAPRSKPSRRLSSRRTDDDGKYDPEIELQSPSAKTSRSLRRGKSTVESALPEDGEDDSSQRRIVTNMDSMEIFPGREQEAENSGEGQCLKSGIMRETCVNISYSPKFSDEDLQNRKPTAPGSAF</sequence>
<keyword evidence="3 7" id="KW-1133">Transmembrane helix</keyword>
<protein>
    <submittedName>
        <fullName evidence="9">CFEM domain-containing protein</fullName>
    </submittedName>
</protein>
<dbReference type="PANTHER" id="PTHR33048:SF108">
    <property type="entry name" value="INTEGRAL MEMBRANE PROTEIN"/>
    <property type="match status" value="1"/>
</dbReference>
<dbReference type="InterPro" id="IPR049326">
    <property type="entry name" value="Rhodopsin_dom_fungi"/>
</dbReference>
<feature type="transmembrane region" description="Helical" evidence="7">
    <location>
        <begin position="169"/>
        <end position="191"/>
    </location>
</feature>
<evidence type="ECO:0000256" key="7">
    <source>
        <dbReference type="SAM" id="Phobius"/>
    </source>
</evidence>
<comment type="caution">
    <text evidence="9">The sequence shown here is derived from an EMBL/GenBank/DDBJ whole genome shotgun (WGS) entry which is preliminary data.</text>
</comment>
<organism evidence="9 10">
    <name type="scientific">Diaporthe helianthi</name>
    <dbReference type="NCBI Taxonomy" id="158607"/>
    <lineage>
        <taxon>Eukaryota</taxon>
        <taxon>Fungi</taxon>
        <taxon>Dikarya</taxon>
        <taxon>Ascomycota</taxon>
        <taxon>Pezizomycotina</taxon>
        <taxon>Sordariomycetes</taxon>
        <taxon>Sordariomycetidae</taxon>
        <taxon>Diaporthales</taxon>
        <taxon>Diaporthaceae</taxon>
        <taxon>Diaporthe</taxon>
    </lineage>
</organism>
<dbReference type="Proteomes" id="UP000094444">
    <property type="component" value="Unassembled WGS sequence"/>
</dbReference>
<keyword evidence="10" id="KW-1185">Reference proteome</keyword>
<evidence type="ECO:0000256" key="3">
    <source>
        <dbReference type="ARBA" id="ARBA00022989"/>
    </source>
</evidence>
<dbReference type="OrthoDB" id="5283415at2759"/>
<comment type="subcellular location">
    <subcellularLocation>
        <location evidence="1">Membrane</location>
        <topology evidence="1">Multi-pass membrane protein</topology>
    </subcellularLocation>
</comment>
<feature type="domain" description="Rhodopsin" evidence="8">
    <location>
        <begin position="27"/>
        <end position="263"/>
    </location>
</feature>
<feature type="region of interest" description="Disordered" evidence="6">
    <location>
        <begin position="411"/>
        <end position="430"/>
    </location>
</feature>
<feature type="transmembrane region" description="Helical" evidence="7">
    <location>
        <begin position="39"/>
        <end position="58"/>
    </location>
</feature>
<reference evidence="9" key="1">
    <citation type="submission" date="2017-09" db="EMBL/GenBank/DDBJ databases">
        <title>Polyketide synthases of a Diaporthe helianthi virulent isolate.</title>
        <authorList>
            <person name="Baroncelli R."/>
        </authorList>
    </citation>
    <scope>NUCLEOTIDE SEQUENCE [LARGE SCALE GENOMIC DNA]</scope>
    <source>
        <strain evidence="9">7/96</strain>
    </source>
</reference>
<dbReference type="Pfam" id="PF20684">
    <property type="entry name" value="Fung_rhodopsin"/>
    <property type="match status" value="1"/>
</dbReference>